<organism evidence="9 10">
    <name type="scientific">Haladaptatus litoreus</name>
    <dbReference type="NCBI Taxonomy" id="553468"/>
    <lineage>
        <taxon>Archaea</taxon>
        <taxon>Methanobacteriati</taxon>
        <taxon>Methanobacteriota</taxon>
        <taxon>Stenosarchaea group</taxon>
        <taxon>Halobacteria</taxon>
        <taxon>Halobacteriales</taxon>
        <taxon>Haladaptataceae</taxon>
        <taxon>Haladaptatus</taxon>
    </lineage>
</organism>
<evidence type="ECO:0000256" key="7">
    <source>
        <dbReference type="ARBA" id="ARBA00023204"/>
    </source>
</evidence>
<sequence length="225" mass="24769">MQNVTDRISNPFGMRPPCQHECVPGGTCTVFGYGDANADFHLVGDHPGVHGGHETSIPFTGSEAGETLQPVLNDVGLLGDAYSDEPAIRNLFMSYLHMCCLPGDREPTPAEYGDMERFFDAELRAIAAHILLPVGEKATEHVFWEFTAQAGKYGFDGGTPDMAALHAEEIKGRGFLVVPVRDPREWEDGDAEKLRVRLDAILAGDYQQTVDLGRFMPDDDPYEVR</sequence>
<gene>
    <name evidence="9" type="ORF">SAMN05421858_3821</name>
</gene>
<dbReference type="InterPro" id="IPR005122">
    <property type="entry name" value="Uracil-DNA_glycosylase-like"/>
</dbReference>
<keyword evidence="4" id="KW-0378">Hydrolase</keyword>
<dbReference type="Pfam" id="PF03167">
    <property type="entry name" value="UDG"/>
    <property type="match status" value="1"/>
</dbReference>
<dbReference type="PANTHER" id="PTHR33693:SF1">
    <property type="entry name" value="TYPE-4 URACIL-DNA GLYCOSYLASE"/>
    <property type="match status" value="1"/>
</dbReference>
<evidence type="ECO:0000256" key="1">
    <source>
        <dbReference type="ARBA" id="ARBA00022485"/>
    </source>
</evidence>
<dbReference type="SUPFAM" id="SSF52141">
    <property type="entry name" value="Uracil-DNA glycosylase-like"/>
    <property type="match status" value="1"/>
</dbReference>
<dbReference type="RefSeq" id="WP_076431666.1">
    <property type="nucleotide sequence ID" value="NZ_FTNO01000005.1"/>
</dbReference>
<keyword evidence="5" id="KW-0408">Iron</keyword>
<dbReference type="GO" id="GO:0046872">
    <property type="term" value="F:metal ion binding"/>
    <property type="evidence" value="ECO:0007669"/>
    <property type="project" value="UniProtKB-KW"/>
</dbReference>
<accession>A0A1N7DX57</accession>
<dbReference type="Proteomes" id="UP000186914">
    <property type="component" value="Unassembled WGS sequence"/>
</dbReference>
<keyword evidence="7" id="KW-0234">DNA repair</keyword>
<dbReference type="InterPro" id="IPR051536">
    <property type="entry name" value="UDG_Type-4/5"/>
</dbReference>
<evidence type="ECO:0000256" key="3">
    <source>
        <dbReference type="ARBA" id="ARBA00022763"/>
    </source>
</evidence>
<keyword evidence="1" id="KW-0004">4Fe-4S</keyword>
<dbReference type="GO" id="GO:0051539">
    <property type="term" value="F:4 iron, 4 sulfur cluster binding"/>
    <property type="evidence" value="ECO:0007669"/>
    <property type="project" value="UniProtKB-KW"/>
</dbReference>
<dbReference type="InterPro" id="IPR036895">
    <property type="entry name" value="Uracil-DNA_glycosylase-like_sf"/>
</dbReference>
<evidence type="ECO:0000256" key="6">
    <source>
        <dbReference type="ARBA" id="ARBA00023014"/>
    </source>
</evidence>
<proteinExistence type="predicted"/>
<keyword evidence="2" id="KW-0479">Metal-binding</keyword>
<evidence type="ECO:0000313" key="9">
    <source>
        <dbReference type="EMBL" id="SIR80371.1"/>
    </source>
</evidence>
<dbReference type="OrthoDB" id="195170at2157"/>
<dbReference type="PANTHER" id="PTHR33693">
    <property type="entry name" value="TYPE-5 URACIL-DNA GLYCOSYLASE"/>
    <property type="match status" value="1"/>
</dbReference>
<dbReference type="GO" id="GO:0006281">
    <property type="term" value="P:DNA repair"/>
    <property type="evidence" value="ECO:0007669"/>
    <property type="project" value="UniProtKB-KW"/>
</dbReference>
<keyword evidence="10" id="KW-1185">Reference proteome</keyword>
<evidence type="ECO:0000259" key="8">
    <source>
        <dbReference type="SMART" id="SM00986"/>
    </source>
</evidence>
<reference evidence="10" key="1">
    <citation type="submission" date="2017-01" db="EMBL/GenBank/DDBJ databases">
        <authorList>
            <person name="Varghese N."/>
            <person name="Submissions S."/>
        </authorList>
    </citation>
    <scope>NUCLEOTIDE SEQUENCE [LARGE SCALE GENOMIC DNA]</scope>
    <source>
        <strain evidence="10">CGMCC 1.7737</strain>
    </source>
</reference>
<dbReference type="EMBL" id="FTNO01000005">
    <property type="protein sequence ID" value="SIR80371.1"/>
    <property type="molecule type" value="Genomic_DNA"/>
</dbReference>
<protein>
    <submittedName>
        <fullName evidence="9">Uracil-DNA glycosylase, family 4</fullName>
    </submittedName>
</protein>
<keyword evidence="6" id="KW-0411">Iron-sulfur</keyword>
<dbReference type="SMART" id="SM00987">
    <property type="entry name" value="UreE_C"/>
    <property type="match status" value="1"/>
</dbReference>
<evidence type="ECO:0000313" key="10">
    <source>
        <dbReference type="Proteomes" id="UP000186914"/>
    </source>
</evidence>
<dbReference type="GO" id="GO:0097506">
    <property type="term" value="F:deaminated base DNA N-glycosylase activity"/>
    <property type="evidence" value="ECO:0007669"/>
    <property type="project" value="UniProtKB-ARBA"/>
</dbReference>
<evidence type="ECO:0000256" key="5">
    <source>
        <dbReference type="ARBA" id="ARBA00023004"/>
    </source>
</evidence>
<keyword evidence="3" id="KW-0227">DNA damage</keyword>
<evidence type="ECO:0000256" key="2">
    <source>
        <dbReference type="ARBA" id="ARBA00022723"/>
    </source>
</evidence>
<dbReference type="SMART" id="SM00986">
    <property type="entry name" value="UDG"/>
    <property type="match status" value="1"/>
</dbReference>
<name>A0A1N7DX57_9EURY</name>
<feature type="domain" description="Uracil-DNA glycosylase-like" evidence="8">
    <location>
        <begin position="31"/>
        <end position="171"/>
    </location>
</feature>
<evidence type="ECO:0000256" key="4">
    <source>
        <dbReference type="ARBA" id="ARBA00022801"/>
    </source>
</evidence>
<dbReference type="Gene3D" id="3.40.470.10">
    <property type="entry name" value="Uracil-DNA glycosylase-like domain"/>
    <property type="match status" value="1"/>
</dbReference>
<dbReference type="AlphaFoldDB" id="A0A1N7DX57"/>